<dbReference type="GO" id="GO:0016491">
    <property type="term" value="F:oxidoreductase activity"/>
    <property type="evidence" value="ECO:0007669"/>
    <property type="project" value="UniProtKB-ARBA"/>
</dbReference>
<dbReference type="EMBL" id="CP036525">
    <property type="protein sequence ID" value="QDT03592.1"/>
    <property type="molecule type" value="Genomic_DNA"/>
</dbReference>
<protein>
    <submittedName>
        <fullName evidence="1">Uncharacterized protein</fullName>
    </submittedName>
</protein>
<dbReference type="RefSeq" id="WP_145169250.1">
    <property type="nucleotide sequence ID" value="NZ_CP036525.1"/>
</dbReference>
<dbReference type="Gene3D" id="3.40.50.10860">
    <property type="entry name" value="Leucine Dehydrogenase, chain A, domain 1"/>
    <property type="match status" value="1"/>
</dbReference>
<evidence type="ECO:0000313" key="2">
    <source>
        <dbReference type="Proteomes" id="UP000318538"/>
    </source>
</evidence>
<dbReference type="OrthoDB" id="9792692at2"/>
<dbReference type="Proteomes" id="UP000318538">
    <property type="component" value="Chromosome"/>
</dbReference>
<dbReference type="KEGG" id="rlc:K227x_19760"/>
<sequence length="251" mass="28046">MDGTTEPIIAVLGHPIAGNPSQFAIERALEAQDLDWRVLSFDVHPHHIAAALEGFKVTGIAGVMIDPSVMSEAAAWHANKTESDLAGIDCLYRDEELMFKASYEQKQWLETRIDRHPVVQRLWIGRPFDNDLNRQRVISTSNFDVADVHAYASAQSISQSQLIVVADDDDPVELDLDDWGQDDGTTLVIDLSGCHPDIDQIARRGYQVVTAHQRRVGMLDQCLERWTRFTSTPYASSVDVISEAIEEYLGV</sequence>
<gene>
    <name evidence="1" type="ORF">K227x_19760</name>
</gene>
<keyword evidence="2" id="KW-1185">Reference proteome</keyword>
<proteinExistence type="predicted"/>
<reference evidence="1 2" key="1">
    <citation type="submission" date="2019-02" db="EMBL/GenBank/DDBJ databases">
        <title>Deep-cultivation of Planctomycetes and their phenomic and genomic characterization uncovers novel biology.</title>
        <authorList>
            <person name="Wiegand S."/>
            <person name="Jogler M."/>
            <person name="Boedeker C."/>
            <person name="Pinto D."/>
            <person name="Vollmers J."/>
            <person name="Rivas-Marin E."/>
            <person name="Kohn T."/>
            <person name="Peeters S.H."/>
            <person name="Heuer A."/>
            <person name="Rast P."/>
            <person name="Oberbeckmann S."/>
            <person name="Bunk B."/>
            <person name="Jeske O."/>
            <person name="Meyerdierks A."/>
            <person name="Storesund J.E."/>
            <person name="Kallscheuer N."/>
            <person name="Luecker S."/>
            <person name="Lage O.M."/>
            <person name="Pohl T."/>
            <person name="Merkel B.J."/>
            <person name="Hornburger P."/>
            <person name="Mueller R.-W."/>
            <person name="Bruemmer F."/>
            <person name="Labrenz M."/>
            <person name="Spormann A.M."/>
            <person name="Op den Camp H."/>
            <person name="Overmann J."/>
            <person name="Amann R."/>
            <person name="Jetten M.S.M."/>
            <person name="Mascher T."/>
            <person name="Medema M.H."/>
            <person name="Devos D.P."/>
            <person name="Kaster A.-K."/>
            <person name="Ovreas L."/>
            <person name="Rohde M."/>
            <person name="Galperin M.Y."/>
            <person name="Jogler C."/>
        </authorList>
    </citation>
    <scope>NUCLEOTIDE SEQUENCE [LARGE SCALE GENOMIC DNA]</scope>
    <source>
        <strain evidence="1 2">K22_7</strain>
    </source>
</reference>
<accession>A0A517N8Z2</accession>
<dbReference type="SUPFAM" id="SSF53223">
    <property type="entry name" value="Aminoacid dehydrogenase-like, N-terminal domain"/>
    <property type="match status" value="1"/>
</dbReference>
<dbReference type="AlphaFoldDB" id="A0A517N8Z2"/>
<dbReference type="InterPro" id="IPR046346">
    <property type="entry name" value="Aminoacid_DH-like_N_sf"/>
</dbReference>
<name>A0A517N8Z2_9BACT</name>
<organism evidence="1 2">
    <name type="scientific">Rubripirellula lacrimiformis</name>
    <dbReference type="NCBI Taxonomy" id="1930273"/>
    <lineage>
        <taxon>Bacteria</taxon>
        <taxon>Pseudomonadati</taxon>
        <taxon>Planctomycetota</taxon>
        <taxon>Planctomycetia</taxon>
        <taxon>Pirellulales</taxon>
        <taxon>Pirellulaceae</taxon>
        <taxon>Rubripirellula</taxon>
    </lineage>
</organism>
<evidence type="ECO:0000313" key="1">
    <source>
        <dbReference type="EMBL" id="QDT03592.1"/>
    </source>
</evidence>